<dbReference type="PANTHER" id="PTHR44942">
    <property type="entry name" value="METHYLTRANSF_11 DOMAIN-CONTAINING PROTEIN"/>
    <property type="match status" value="1"/>
</dbReference>
<dbReference type="EMBL" id="JARKIK010000055">
    <property type="protein sequence ID" value="KAK8732921.1"/>
    <property type="molecule type" value="Genomic_DNA"/>
</dbReference>
<reference evidence="5 6" key="1">
    <citation type="journal article" date="2024" name="BMC Genomics">
        <title>Genome assembly of redclaw crayfish (Cherax quadricarinatus) provides insights into its immune adaptation and hypoxia tolerance.</title>
        <authorList>
            <person name="Liu Z."/>
            <person name="Zheng J."/>
            <person name="Li H."/>
            <person name="Fang K."/>
            <person name="Wang S."/>
            <person name="He J."/>
            <person name="Zhou D."/>
            <person name="Weng S."/>
            <person name="Chi M."/>
            <person name="Gu Z."/>
            <person name="He J."/>
            <person name="Li F."/>
            <person name="Wang M."/>
        </authorList>
    </citation>
    <scope>NUCLEOTIDE SEQUENCE [LARGE SCALE GENOMIC DNA]</scope>
    <source>
        <strain evidence="5">ZL_2023a</strain>
    </source>
</reference>
<keyword evidence="2" id="KW-0489">Methyltransferase</keyword>
<dbReference type="Gene3D" id="3.40.50.150">
    <property type="entry name" value="Vaccinia Virus protein VP39"/>
    <property type="match status" value="1"/>
</dbReference>
<dbReference type="SUPFAM" id="SSF53335">
    <property type="entry name" value="S-adenosyl-L-methionine-dependent methyltransferases"/>
    <property type="match status" value="1"/>
</dbReference>
<evidence type="ECO:0000313" key="5">
    <source>
        <dbReference type="EMBL" id="KAK8732921.1"/>
    </source>
</evidence>
<dbReference type="InterPro" id="IPR051052">
    <property type="entry name" value="Diverse_substrate_MTase"/>
</dbReference>
<evidence type="ECO:0000256" key="2">
    <source>
        <dbReference type="ARBA" id="ARBA00022603"/>
    </source>
</evidence>
<dbReference type="GO" id="GO:0008757">
    <property type="term" value="F:S-adenosylmethionine-dependent methyltransferase activity"/>
    <property type="evidence" value="ECO:0007669"/>
    <property type="project" value="InterPro"/>
</dbReference>
<comment type="caution">
    <text evidence="5">The sequence shown here is derived from an EMBL/GenBank/DDBJ whole genome shotgun (WGS) entry which is preliminary data.</text>
</comment>
<dbReference type="Proteomes" id="UP001445076">
    <property type="component" value="Unassembled WGS sequence"/>
</dbReference>
<evidence type="ECO:0000259" key="4">
    <source>
        <dbReference type="Pfam" id="PF08241"/>
    </source>
</evidence>
<dbReference type="InterPro" id="IPR013216">
    <property type="entry name" value="Methyltransf_11"/>
</dbReference>
<evidence type="ECO:0000256" key="3">
    <source>
        <dbReference type="ARBA" id="ARBA00022679"/>
    </source>
</evidence>
<evidence type="ECO:0000256" key="1">
    <source>
        <dbReference type="ARBA" id="ARBA00008361"/>
    </source>
</evidence>
<organism evidence="5 6">
    <name type="scientific">Cherax quadricarinatus</name>
    <name type="common">Australian red claw crayfish</name>
    <dbReference type="NCBI Taxonomy" id="27406"/>
    <lineage>
        <taxon>Eukaryota</taxon>
        <taxon>Metazoa</taxon>
        <taxon>Ecdysozoa</taxon>
        <taxon>Arthropoda</taxon>
        <taxon>Crustacea</taxon>
        <taxon>Multicrustacea</taxon>
        <taxon>Malacostraca</taxon>
        <taxon>Eumalacostraca</taxon>
        <taxon>Eucarida</taxon>
        <taxon>Decapoda</taxon>
        <taxon>Pleocyemata</taxon>
        <taxon>Astacidea</taxon>
        <taxon>Parastacoidea</taxon>
        <taxon>Parastacidae</taxon>
        <taxon>Cherax</taxon>
    </lineage>
</organism>
<proteinExistence type="inferred from homology"/>
<protein>
    <recommendedName>
        <fullName evidence="4">Methyltransferase type 11 domain-containing protein</fullName>
    </recommendedName>
</protein>
<dbReference type="GO" id="GO:0032259">
    <property type="term" value="P:methylation"/>
    <property type="evidence" value="ECO:0007669"/>
    <property type="project" value="UniProtKB-KW"/>
</dbReference>
<feature type="non-terminal residue" evidence="5">
    <location>
        <position position="1"/>
    </location>
</feature>
<gene>
    <name evidence="5" type="ORF">OTU49_006655</name>
</gene>
<dbReference type="InterPro" id="IPR029063">
    <property type="entry name" value="SAM-dependent_MTases_sf"/>
</dbReference>
<dbReference type="PANTHER" id="PTHR44942:SF4">
    <property type="entry name" value="METHYLTRANSFERASE TYPE 11 DOMAIN-CONTAINING PROTEIN"/>
    <property type="match status" value="1"/>
</dbReference>
<accession>A0AAW0X151</accession>
<keyword evidence="6" id="KW-1185">Reference proteome</keyword>
<sequence>RVVMMAQPVDMVFDDQEIVKLYREYRPTPPENLISTVVDFVKEKSVEPLQLCVDVGCGSGQNTNMYTNYFQQVIGVDVSQEQVQLATKNCTHHNVIFKEGIAERLPVEDESAELVTSSVAIHWFNLDKFYKEVTRVLKPGGVLACYSYLGCTPIYAGKSYASTILEIGGMLNNYFPEEHKHLWTEYGTLPAFSPEEQMF</sequence>
<feature type="domain" description="Methyltransferase type 11" evidence="4">
    <location>
        <begin position="53"/>
        <end position="145"/>
    </location>
</feature>
<comment type="similarity">
    <text evidence="1">Belongs to the methyltransferase superfamily.</text>
</comment>
<evidence type="ECO:0000313" key="6">
    <source>
        <dbReference type="Proteomes" id="UP001445076"/>
    </source>
</evidence>
<name>A0AAW0X151_CHEQU</name>
<keyword evidence="3" id="KW-0808">Transferase</keyword>
<dbReference type="Pfam" id="PF08241">
    <property type="entry name" value="Methyltransf_11"/>
    <property type="match status" value="1"/>
</dbReference>
<dbReference type="CDD" id="cd02440">
    <property type="entry name" value="AdoMet_MTases"/>
    <property type="match status" value="1"/>
</dbReference>
<feature type="non-terminal residue" evidence="5">
    <location>
        <position position="199"/>
    </location>
</feature>
<dbReference type="AlphaFoldDB" id="A0AAW0X151"/>